<dbReference type="Proteomes" id="UP001165430">
    <property type="component" value="Unassembled WGS sequence"/>
</dbReference>
<dbReference type="RefSeq" id="WP_241414753.1">
    <property type="nucleotide sequence ID" value="NZ_JAKZGO010000051.1"/>
</dbReference>
<organism evidence="1 2">
    <name type="scientific">Belliella alkalica</name>
    <dbReference type="NCBI Taxonomy" id="1730871"/>
    <lineage>
        <taxon>Bacteria</taxon>
        <taxon>Pseudomonadati</taxon>
        <taxon>Bacteroidota</taxon>
        <taxon>Cytophagia</taxon>
        <taxon>Cytophagales</taxon>
        <taxon>Cyclobacteriaceae</taxon>
        <taxon>Belliella</taxon>
    </lineage>
</organism>
<protein>
    <submittedName>
        <fullName evidence="1">Uncharacterized protein</fullName>
    </submittedName>
</protein>
<accession>A0ABS9VHH4</accession>
<reference evidence="1" key="1">
    <citation type="submission" date="2022-03" db="EMBL/GenBank/DDBJ databases">
        <title>De novo assembled genomes of Belliella spp. (Cyclobacteriaceae) strains.</title>
        <authorList>
            <person name="Szabo A."/>
            <person name="Korponai K."/>
            <person name="Felfoldi T."/>
        </authorList>
    </citation>
    <scope>NUCLEOTIDE SEQUENCE</scope>
    <source>
        <strain evidence="1">DSM 111903</strain>
    </source>
</reference>
<gene>
    <name evidence="1" type="ORF">MM213_20505</name>
</gene>
<feature type="non-terminal residue" evidence="1">
    <location>
        <position position="575"/>
    </location>
</feature>
<proteinExistence type="predicted"/>
<comment type="caution">
    <text evidence="1">The sequence shown here is derived from an EMBL/GenBank/DDBJ whole genome shotgun (WGS) entry which is preliminary data.</text>
</comment>
<dbReference type="EMBL" id="JAKZGO010000051">
    <property type="protein sequence ID" value="MCH7415894.1"/>
    <property type="molecule type" value="Genomic_DNA"/>
</dbReference>
<evidence type="ECO:0000313" key="1">
    <source>
        <dbReference type="EMBL" id="MCH7415894.1"/>
    </source>
</evidence>
<name>A0ABS9VHH4_9BACT</name>
<evidence type="ECO:0000313" key="2">
    <source>
        <dbReference type="Proteomes" id="UP001165430"/>
    </source>
</evidence>
<keyword evidence="2" id="KW-1185">Reference proteome</keyword>
<sequence>MIVKFHLTVIAGILVLLVFSGQIFGQCTGCTVTISDDIAVPNFNDGDVVCIDFNRTIPINFQGRNNLTICIPSNRTVTGQFNDLFGTNATLNNYGILTQPENGGFNIGNNFTFNNFGNFEIRANATINGTVNSAPGSSFRILAGGSGISGNTSLNGTLNIQGNTFINGNLTIVNSGTNGLRINLSGDGLLRVQRNLVSNRGILAVDNSTIFVNGNFTSQTDGDVTNGTTLNNSATITVNGNTILNKPLTLNNNTSAILNGNLSIPNNGDSGANINNNSNLLVRGSTDVNGPIRFRDNSIGTFNGNVNLFNNAGSILDLENNSDVLIQSNLTTDQPNGGSVIVRNTSQLVICNQRPPTGENEGSFPPQSRWGSTIDPLPAYYGGCRLLPVEFLEFNASFTPQNRTSTISWATGKEWENSHFEIERAIDNVKSFEKIGEVEGVGYSDDVEKYSFIDEKLPLLGGIAYYRLKQVDFSGSFSYSDVVGVRIPPTIITKGVWRAFPNPTSGESFNLELINNREFNNEELSIRLVTSLANHKPIEGKDLKEISLKIADLLKKSPNGVYILEVNWGQKIEYI</sequence>